<accession>A0A934MEQ2</accession>
<dbReference type="PANTHER" id="PTHR37807:SF3">
    <property type="entry name" value="OS07G0160300 PROTEIN"/>
    <property type="match status" value="1"/>
</dbReference>
<sequence length="164" mass="17194">MSGLPGTGKTTIARRVATSVAGVHLRIDTIEAALKRSVLGIDPAEDAGYCVGYAVAADNLVGTAMVVADSVNPIALTRDAWAAVARAKRAGLVEVEVICSDPSVHRRRVEGRASDVDGLTLPTWRDVLERTYEPWSRARLVVDSATTSAQDAASRIVAAARAAA</sequence>
<protein>
    <submittedName>
        <fullName evidence="1">AAA family ATPase</fullName>
    </submittedName>
</protein>
<dbReference type="PANTHER" id="PTHR37807">
    <property type="entry name" value="OS07G0160300 PROTEIN"/>
    <property type="match status" value="1"/>
</dbReference>
<evidence type="ECO:0000313" key="1">
    <source>
        <dbReference type="EMBL" id="MBJ3774130.1"/>
    </source>
</evidence>
<dbReference type="SUPFAM" id="SSF52540">
    <property type="entry name" value="P-loop containing nucleoside triphosphate hydrolases"/>
    <property type="match status" value="1"/>
</dbReference>
<dbReference type="Gene3D" id="3.40.50.300">
    <property type="entry name" value="P-loop containing nucleotide triphosphate hydrolases"/>
    <property type="match status" value="1"/>
</dbReference>
<dbReference type="Proteomes" id="UP000609531">
    <property type="component" value="Unassembled WGS sequence"/>
</dbReference>
<organism evidence="1 2">
    <name type="scientific">Acuticoccus mangrovi</name>
    <dbReference type="NCBI Taxonomy" id="2796142"/>
    <lineage>
        <taxon>Bacteria</taxon>
        <taxon>Pseudomonadati</taxon>
        <taxon>Pseudomonadota</taxon>
        <taxon>Alphaproteobacteria</taxon>
        <taxon>Hyphomicrobiales</taxon>
        <taxon>Amorphaceae</taxon>
        <taxon>Acuticoccus</taxon>
    </lineage>
</organism>
<comment type="caution">
    <text evidence="1">The sequence shown here is derived from an EMBL/GenBank/DDBJ whole genome shotgun (WGS) entry which is preliminary data.</text>
</comment>
<dbReference type="AlphaFoldDB" id="A0A934MEQ2"/>
<dbReference type="Pfam" id="PF13671">
    <property type="entry name" value="AAA_33"/>
    <property type="match status" value="1"/>
</dbReference>
<name>A0A934MEQ2_9HYPH</name>
<dbReference type="EMBL" id="JAEKJA010000001">
    <property type="protein sequence ID" value="MBJ3774130.1"/>
    <property type="molecule type" value="Genomic_DNA"/>
</dbReference>
<evidence type="ECO:0000313" key="2">
    <source>
        <dbReference type="Proteomes" id="UP000609531"/>
    </source>
</evidence>
<keyword evidence="2" id="KW-1185">Reference proteome</keyword>
<proteinExistence type="predicted"/>
<dbReference type="InterPro" id="IPR027417">
    <property type="entry name" value="P-loop_NTPase"/>
</dbReference>
<gene>
    <name evidence="1" type="ORF">JCR33_00410</name>
</gene>
<reference evidence="1" key="1">
    <citation type="submission" date="2020-12" db="EMBL/GenBank/DDBJ databases">
        <title>Bacterial taxonomy.</title>
        <authorList>
            <person name="Pan X."/>
        </authorList>
    </citation>
    <scope>NUCLEOTIDE SEQUENCE</scope>
    <source>
        <strain evidence="1">B2012</strain>
    </source>
</reference>